<feature type="signal peptide" evidence="1">
    <location>
        <begin position="1"/>
        <end position="20"/>
    </location>
</feature>
<sequence>MKIKTFTVLLVLICFFSCTAQDEDDSVKIQTQRITFNGSELYDAFTDLVYFDDQFFLVFRESDKHAYGLNGIAKIYNSIDGKQWKFIKEFSIDGADLRDPKFSVNGKRLLVYLHGSVWLRGGVIEFKDFISEWSKVGWSNPQPVLLDNKKLGTANIIGNESWPWRVTWYKDVAYVFGYNPNGIFDLYTSQDGINFANKGGYFEKIGAIPTEATIRIDKNEDFYCLVRRNEGSSLLIKSTNKAEKWETIGDIPIVSIGGPNFVFYKNGLILSGRENGKVIVGYFDFSSNLYKKLKTLPSGGDCGYPGIVIKDNYLWISYYSAHENKTSTAIYISKIDMTTIL</sequence>
<dbReference type="EMBL" id="CP165627">
    <property type="protein sequence ID" value="XDV02370.1"/>
    <property type="molecule type" value="Genomic_DNA"/>
</dbReference>
<gene>
    <name evidence="2" type="ORF">AB3G32_01620</name>
</gene>
<dbReference type="InterPro" id="IPR036278">
    <property type="entry name" value="Sialidase_sf"/>
</dbReference>
<protein>
    <recommendedName>
        <fullName evidence="3">Exo-alpha-sialidase</fullName>
    </recommendedName>
</protein>
<dbReference type="AlphaFoldDB" id="A0AB39WKY0"/>
<dbReference type="RefSeq" id="WP_369765656.1">
    <property type="nucleotide sequence ID" value="NZ_CP165627.1"/>
</dbReference>
<dbReference type="SUPFAM" id="SSF50939">
    <property type="entry name" value="Sialidases"/>
    <property type="match status" value="1"/>
</dbReference>
<accession>A0AB39WKY0</accession>
<keyword evidence="1" id="KW-0732">Signal</keyword>
<evidence type="ECO:0008006" key="3">
    <source>
        <dbReference type="Google" id="ProtNLM"/>
    </source>
</evidence>
<feature type="chain" id="PRO_5044337735" description="Exo-alpha-sialidase" evidence="1">
    <location>
        <begin position="21"/>
        <end position="341"/>
    </location>
</feature>
<evidence type="ECO:0000256" key="1">
    <source>
        <dbReference type="SAM" id="SignalP"/>
    </source>
</evidence>
<name>A0AB39WKY0_9FLAO</name>
<reference evidence="2" key="1">
    <citation type="submission" date="2024-07" db="EMBL/GenBank/DDBJ databases">
        <authorList>
            <person name="Biller S.J."/>
        </authorList>
    </citation>
    <scope>NUCLEOTIDE SEQUENCE</scope>
    <source>
        <strain evidence="2">WC2429</strain>
    </source>
</reference>
<evidence type="ECO:0000313" key="2">
    <source>
        <dbReference type="EMBL" id="XDV02370.1"/>
    </source>
</evidence>
<proteinExistence type="predicted"/>
<organism evidence="2">
    <name type="scientific">Flavobacterium sp. WC2429</name>
    <dbReference type="NCBI Taxonomy" id="3234140"/>
    <lineage>
        <taxon>Bacteria</taxon>
        <taxon>Pseudomonadati</taxon>
        <taxon>Bacteroidota</taxon>
        <taxon>Flavobacteriia</taxon>
        <taxon>Flavobacteriales</taxon>
        <taxon>Flavobacteriaceae</taxon>
        <taxon>Flavobacterium</taxon>
    </lineage>
</organism>